<evidence type="ECO:0000256" key="1">
    <source>
        <dbReference type="SAM" id="MobiDB-lite"/>
    </source>
</evidence>
<accession>A0ABQ5F1I4</accession>
<dbReference type="EMBL" id="BQNB010016865">
    <property type="protein sequence ID" value="GJT56662.1"/>
    <property type="molecule type" value="Genomic_DNA"/>
</dbReference>
<reference evidence="2" key="2">
    <citation type="submission" date="2022-01" db="EMBL/GenBank/DDBJ databases">
        <authorList>
            <person name="Yamashiro T."/>
            <person name="Shiraishi A."/>
            <person name="Satake H."/>
            <person name="Nakayama K."/>
        </authorList>
    </citation>
    <scope>NUCLEOTIDE SEQUENCE</scope>
</reference>
<feature type="compositionally biased region" description="Acidic residues" evidence="1">
    <location>
        <begin position="307"/>
        <end position="317"/>
    </location>
</feature>
<feature type="region of interest" description="Disordered" evidence="1">
    <location>
        <begin position="253"/>
        <end position="343"/>
    </location>
</feature>
<proteinExistence type="predicted"/>
<feature type="compositionally biased region" description="Basic and acidic residues" evidence="1">
    <location>
        <begin position="318"/>
        <end position="337"/>
    </location>
</feature>
<sequence length="343" mass="38640">MTVEKRKGIDLLSKVALTEEAQYEEVHKKSLRDFHKTHPSGSGIVTKIAPSAAKIKHSVTNKRTGAKPGVPDVTKKELTESEAESWGRDKDDNNNDHDSRSEDNDQESNSEENEEEVEDDEEEKDDEFVKTPSNSTDDEDETNEESKVEDKTKGDEYKGMDFSTNQFADDVDVRLNEPVNTDEGFIQKEGTDVEMVNVQVTTLEKEVVELKKDDLLNTQVTALIDEHLDSRLGATRDEFMSYLWESITARITEQKRKPSKDAEPIKGSKAKESQSGLSKGTKSQSKSSGKSVHTEEPEVANSNMLQDQEENQGNDDEEPKRKAASKRDWFTKSKQPEEPIDPD</sequence>
<comment type="caution">
    <text evidence="2">The sequence shown here is derived from an EMBL/GenBank/DDBJ whole genome shotgun (WGS) entry which is preliminary data.</text>
</comment>
<feature type="compositionally biased region" description="Basic and acidic residues" evidence="1">
    <location>
        <begin position="144"/>
        <end position="159"/>
    </location>
</feature>
<organism evidence="2 3">
    <name type="scientific">Tanacetum coccineum</name>
    <dbReference type="NCBI Taxonomy" id="301880"/>
    <lineage>
        <taxon>Eukaryota</taxon>
        <taxon>Viridiplantae</taxon>
        <taxon>Streptophyta</taxon>
        <taxon>Embryophyta</taxon>
        <taxon>Tracheophyta</taxon>
        <taxon>Spermatophyta</taxon>
        <taxon>Magnoliopsida</taxon>
        <taxon>eudicotyledons</taxon>
        <taxon>Gunneridae</taxon>
        <taxon>Pentapetalae</taxon>
        <taxon>asterids</taxon>
        <taxon>campanulids</taxon>
        <taxon>Asterales</taxon>
        <taxon>Asteraceae</taxon>
        <taxon>Asteroideae</taxon>
        <taxon>Anthemideae</taxon>
        <taxon>Anthemidinae</taxon>
        <taxon>Tanacetum</taxon>
    </lineage>
</organism>
<feature type="region of interest" description="Disordered" evidence="1">
    <location>
        <begin position="32"/>
        <end position="173"/>
    </location>
</feature>
<feature type="compositionally biased region" description="Basic and acidic residues" evidence="1">
    <location>
        <begin position="73"/>
        <end position="103"/>
    </location>
</feature>
<protein>
    <submittedName>
        <fullName evidence="2">Uncharacterized protein</fullName>
    </submittedName>
</protein>
<name>A0ABQ5F1I4_9ASTR</name>
<evidence type="ECO:0000313" key="2">
    <source>
        <dbReference type="EMBL" id="GJT56662.1"/>
    </source>
</evidence>
<feature type="compositionally biased region" description="Acidic residues" evidence="1">
    <location>
        <begin position="104"/>
        <end position="126"/>
    </location>
</feature>
<evidence type="ECO:0000313" key="3">
    <source>
        <dbReference type="Proteomes" id="UP001151760"/>
    </source>
</evidence>
<gene>
    <name evidence="2" type="ORF">Tco_0991716</name>
</gene>
<keyword evidence="3" id="KW-1185">Reference proteome</keyword>
<reference evidence="2" key="1">
    <citation type="journal article" date="2022" name="Int. J. Mol. Sci.">
        <title>Draft Genome of Tanacetum Coccineum: Genomic Comparison of Closely Related Tanacetum-Family Plants.</title>
        <authorList>
            <person name="Yamashiro T."/>
            <person name="Shiraishi A."/>
            <person name="Nakayama K."/>
            <person name="Satake H."/>
        </authorList>
    </citation>
    <scope>NUCLEOTIDE SEQUENCE</scope>
</reference>
<feature type="compositionally biased region" description="Low complexity" evidence="1">
    <location>
        <begin position="273"/>
        <end position="291"/>
    </location>
</feature>
<dbReference type="Proteomes" id="UP001151760">
    <property type="component" value="Unassembled WGS sequence"/>
</dbReference>
<feature type="compositionally biased region" description="Basic and acidic residues" evidence="1">
    <location>
        <begin position="253"/>
        <end position="272"/>
    </location>
</feature>